<keyword evidence="9" id="KW-1185">Reference proteome</keyword>
<dbReference type="InterPro" id="IPR013656">
    <property type="entry name" value="PAS_4"/>
</dbReference>
<dbReference type="SUPFAM" id="SSF55874">
    <property type="entry name" value="ATPase domain of HSP90 chaperone/DNA topoisomerase II/histidine kinase"/>
    <property type="match status" value="1"/>
</dbReference>
<evidence type="ECO:0000256" key="2">
    <source>
        <dbReference type="ARBA" id="ARBA00012438"/>
    </source>
</evidence>
<dbReference type="AlphaFoldDB" id="A0A550JD59"/>
<dbReference type="EMBL" id="VJVV01000006">
    <property type="protein sequence ID" value="TRO81127.1"/>
    <property type="molecule type" value="Genomic_DNA"/>
</dbReference>
<keyword evidence="4" id="KW-0175">Coiled coil</keyword>
<dbReference type="SMART" id="SM00387">
    <property type="entry name" value="HATPase_c"/>
    <property type="match status" value="1"/>
</dbReference>
<accession>A0A550JD59</accession>
<dbReference type="Pfam" id="PF08448">
    <property type="entry name" value="PAS_4"/>
    <property type="match status" value="1"/>
</dbReference>
<dbReference type="GO" id="GO:0000155">
    <property type="term" value="F:phosphorelay sensor kinase activity"/>
    <property type="evidence" value="ECO:0007669"/>
    <property type="project" value="InterPro"/>
</dbReference>
<comment type="caution">
    <text evidence="8">The sequence shown here is derived from an EMBL/GenBank/DDBJ whole genome shotgun (WGS) entry which is preliminary data.</text>
</comment>
<dbReference type="PANTHER" id="PTHR43065:SF42">
    <property type="entry name" value="TWO-COMPONENT SENSOR PPRA"/>
    <property type="match status" value="1"/>
</dbReference>
<evidence type="ECO:0000313" key="8">
    <source>
        <dbReference type="EMBL" id="TRO81127.1"/>
    </source>
</evidence>
<dbReference type="InterPro" id="IPR035965">
    <property type="entry name" value="PAS-like_dom_sf"/>
</dbReference>
<evidence type="ECO:0000256" key="3">
    <source>
        <dbReference type="ARBA" id="ARBA00022553"/>
    </source>
</evidence>
<protein>
    <recommendedName>
        <fullName evidence="2">histidine kinase</fullName>
        <ecNumber evidence="2">2.7.13.3</ecNumber>
    </recommendedName>
</protein>
<dbReference type="InterPro" id="IPR036097">
    <property type="entry name" value="HisK_dim/P_sf"/>
</dbReference>
<dbReference type="Gene3D" id="1.10.287.130">
    <property type="match status" value="1"/>
</dbReference>
<evidence type="ECO:0000256" key="5">
    <source>
        <dbReference type="SAM" id="Phobius"/>
    </source>
</evidence>
<dbReference type="PRINTS" id="PR00344">
    <property type="entry name" value="BCTRLSENSOR"/>
</dbReference>
<dbReference type="SUPFAM" id="SSF47384">
    <property type="entry name" value="Homodimeric domain of signal transducing histidine kinase"/>
    <property type="match status" value="1"/>
</dbReference>
<feature type="domain" description="PAC" evidence="7">
    <location>
        <begin position="467"/>
        <end position="517"/>
    </location>
</feature>
<dbReference type="InterPro" id="IPR003661">
    <property type="entry name" value="HisK_dim/P_dom"/>
</dbReference>
<dbReference type="EC" id="2.7.13.3" evidence="2"/>
<name>A0A550JD59_9BACT</name>
<evidence type="ECO:0000259" key="7">
    <source>
        <dbReference type="PROSITE" id="PS50113"/>
    </source>
</evidence>
<dbReference type="PROSITE" id="PS50109">
    <property type="entry name" value="HIS_KIN"/>
    <property type="match status" value="1"/>
</dbReference>
<evidence type="ECO:0000259" key="6">
    <source>
        <dbReference type="PROSITE" id="PS50109"/>
    </source>
</evidence>
<evidence type="ECO:0000313" key="9">
    <source>
        <dbReference type="Proteomes" id="UP000317155"/>
    </source>
</evidence>
<dbReference type="InterPro" id="IPR036890">
    <property type="entry name" value="HATPase_C_sf"/>
</dbReference>
<feature type="domain" description="Histidine kinase" evidence="6">
    <location>
        <begin position="530"/>
        <end position="768"/>
    </location>
</feature>
<dbReference type="OrthoDB" id="5291281at2"/>
<dbReference type="Proteomes" id="UP000317155">
    <property type="component" value="Unassembled WGS sequence"/>
</dbReference>
<reference evidence="8 9" key="1">
    <citation type="submission" date="2019-07" db="EMBL/GenBank/DDBJ databases">
        <title>Insights of Desulfuromonas acetexigens electromicrobiology.</title>
        <authorList>
            <person name="Katuri K."/>
            <person name="Sapireddy V."/>
            <person name="Shaw D.R."/>
            <person name="Saikaly P."/>
        </authorList>
    </citation>
    <scope>NUCLEOTIDE SEQUENCE [LARGE SCALE GENOMIC DNA]</scope>
    <source>
        <strain evidence="8 9">2873</strain>
    </source>
</reference>
<keyword evidence="3" id="KW-0597">Phosphoprotein</keyword>
<feature type="transmembrane region" description="Helical" evidence="5">
    <location>
        <begin position="355"/>
        <end position="377"/>
    </location>
</feature>
<dbReference type="InterPro" id="IPR003594">
    <property type="entry name" value="HATPase_dom"/>
</dbReference>
<keyword evidence="5" id="KW-0472">Membrane</keyword>
<sequence length="774" mass="86480">MPIGFPRHPLILLLLLPALFLFAFPGEVAAQPETDRRKEMLILHSYHPGLPWTDGVMAGMQEILDQPPETIHYHVEYLDTMRHPDPEYFAHVLDAILHYKLEKRFFDLVMVSDNEALNFVLEHRQALFSDTPVVFCGVPESTEELNRSLPMLTGILEQPDYRGLLRQALELNPRTREFIVIGSTRDISGRLDREALQEAAKEFSVRTYFTYWDDLPAAELETRLRQLQPGHVVIVNGLIADGQGQPLLLPEQEKLFREACPVPLFSHQEALLGRGSIGGPVVNARQQGHLAAELALRILHGEVVSDLPPQMPSLSPPAFDYQRLNAFRLPLEVLPEGHRLINQPLSFYRLTHQQAGILIAVLGGSLTVTLLLTSNTLKRKKAEARLRESEQNYKQLSQQFQIILEGIPDGLTLISKDMKVIWSNQGTGSYFNRMLGSVPGEYCCKMLYNRAELCKNCPAIQAFASGRNEEATITTLDGQILEVKAFPILDGTGEILNVIMHATDITEKTRLREEALRNSRLASLGELAAGVAHEINNPNGLILFNSDLVRSSWQAAEPILQAHYQTQGDFPLGGLNYSEMQTEIPQLLNEMVEGAQRIRRIVDDLKDFVRQDGTDLKARVDLNEVARTAVRLIKNPIKKATDHFELVCAEPLPYFIGSFQRIEQVAVNLIMNACQALPGREQGIRVETRFDESGNRLQLVVRDQGVGIAIRDLPHISEPFFTTKREHGGTGLGLSVAARIVAEHRGTLEFQSTPGVGTTAILSLPALSEGESHD</sequence>
<keyword evidence="5" id="KW-0812">Transmembrane</keyword>
<dbReference type="InterPro" id="IPR000700">
    <property type="entry name" value="PAS-assoc_C"/>
</dbReference>
<dbReference type="Gene3D" id="3.30.450.20">
    <property type="entry name" value="PAS domain"/>
    <property type="match status" value="1"/>
</dbReference>
<dbReference type="Pfam" id="PF02518">
    <property type="entry name" value="HATPase_c"/>
    <property type="match status" value="1"/>
</dbReference>
<evidence type="ECO:0000256" key="4">
    <source>
        <dbReference type="SAM" id="Coils"/>
    </source>
</evidence>
<dbReference type="SMART" id="SM00388">
    <property type="entry name" value="HisKA"/>
    <property type="match status" value="1"/>
</dbReference>
<dbReference type="Gene3D" id="3.30.565.10">
    <property type="entry name" value="Histidine kinase-like ATPase, C-terminal domain"/>
    <property type="match status" value="1"/>
</dbReference>
<dbReference type="InterPro" id="IPR005467">
    <property type="entry name" value="His_kinase_dom"/>
</dbReference>
<feature type="coiled-coil region" evidence="4">
    <location>
        <begin position="372"/>
        <end position="399"/>
    </location>
</feature>
<dbReference type="SUPFAM" id="SSF55785">
    <property type="entry name" value="PYP-like sensor domain (PAS domain)"/>
    <property type="match status" value="1"/>
</dbReference>
<proteinExistence type="predicted"/>
<keyword evidence="8" id="KW-0418">Kinase</keyword>
<keyword evidence="5" id="KW-1133">Transmembrane helix</keyword>
<organism evidence="8 9">
    <name type="scientific">Trichloromonas acetexigens</name>
    <dbReference type="NCBI Taxonomy" id="38815"/>
    <lineage>
        <taxon>Bacteria</taxon>
        <taxon>Pseudomonadati</taxon>
        <taxon>Thermodesulfobacteriota</taxon>
        <taxon>Desulfuromonadia</taxon>
        <taxon>Desulfuromonadales</taxon>
        <taxon>Trichloromonadaceae</taxon>
        <taxon>Trichloromonas</taxon>
    </lineage>
</organism>
<dbReference type="InterPro" id="IPR004358">
    <property type="entry name" value="Sig_transdc_His_kin-like_C"/>
</dbReference>
<dbReference type="PANTHER" id="PTHR43065">
    <property type="entry name" value="SENSOR HISTIDINE KINASE"/>
    <property type="match status" value="1"/>
</dbReference>
<evidence type="ECO:0000256" key="1">
    <source>
        <dbReference type="ARBA" id="ARBA00000085"/>
    </source>
</evidence>
<dbReference type="PROSITE" id="PS50113">
    <property type="entry name" value="PAC"/>
    <property type="match status" value="1"/>
</dbReference>
<dbReference type="RefSeq" id="WP_092057854.1">
    <property type="nucleotide sequence ID" value="NZ_FOJJ01000038.1"/>
</dbReference>
<dbReference type="CDD" id="cd00082">
    <property type="entry name" value="HisKA"/>
    <property type="match status" value="1"/>
</dbReference>
<keyword evidence="8" id="KW-0808">Transferase</keyword>
<comment type="catalytic activity">
    <reaction evidence="1">
        <text>ATP + protein L-histidine = ADP + protein N-phospho-L-histidine.</text>
        <dbReference type="EC" id="2.7.13.3"/>
    </reaction>
</comment>
<gene>
    <name evidence="8" type="ORF">FL622_09465</name>
</gene>